<name>D5P6P8_9MYCO</name>
<evidence type="ECO:0000313" key="3">
    <source>
        <dbReference type="Proteomes" id="UP000003653"/>
    </source>
</evidence>
<feature type="compositionally biased region" description="Low complexity" evidence="1">
    <location>
        <begin position="143"/>
        <end position="156"/>
    </location>
</feature>
<comment type="caution">
    <text evidence="2">The sequence shown here is derived from an EMBL/GenBank/DDBJ whole genome shotgun (WGS) entry which is preliminary data.</text>
</comment>
<evidence type="ECO:0000256" key="1">
    <source>
        <dbReference type="SAM" id="MobiDB-lite"/>
    </source>
</evidence>
<dbReference type="AlphaFoldDB" id="D5P6P8"/>
<proteinExistence type="predicted"/>
<keyword evidence="3" id="KW-1185">Reference proteome</keyword>
<dbReference type="Proteomes" id="UP000003653">
    <property type="component" value="Unassembled WGS sequence"/>
</dbReference>
<organism evidence="2 3">
    <name type="scientific">Mycobacterium parascrofulaceum ATCC BAA-614</name>
    <dbReference type="NCBI Taxonomy" id="525368"/>
    <lineage>
        <taxon>Bacteria</taxon>
        <taxon>Bacillati</taxon>
        <taxon>Actinomycetota</taxon>
        <taxon>Actinomycetes</taxon>
        <taxon>Mycobacteriales</taxon>
        <taxon>Mycobacteriaceae</taxon>
        <taxon>Mycobacterium</taxon>
        <taxon>Mycobacterium simiae complex</taxon>
    </lineage>
</organism>
<dbReference type="eggNOG" id="ENOG5030M6G">
    <property type="taxonomic scope" value="Bacteria"/>
</dbReference>
<feature type="compositionally biased region" description="Polar residues" evidence="1">
    <location>
        <begin position="157"/>
        <end position="168"/>
    </location>
</feature>
<reference evidence="2 3" key="1">
    <citation type="submission" date="2010-04" db="EMBL/GenBank/DDBJ databases">
        <authorList>
            <person name="Muzny D."/>
            <person name="Qin X."/>
            <person name="Deng J."/>
            <person name="Jiang H."/>
            <person name="Liu Y."/>
            <person name="Qu J."/>
            <person name="Song X.-Z."/>
            <person name="Zhang L."/>
            <person name="Thornton R."/>
            <person name="Coyle M."/>
            <person name="Francisco L."/>
            <person name="Jackson L."/>
            <person name="Javaid M."/>
            <person name="Korchina V."/>
            <person name="Kovar C."/>
            <person name="Mata R."/>
            <person name="Mathew T."/>
            <person name="Ngo R."/>
            <person name="Nguyen L."/>
            <person name="Nguyen N."/>
            <person name="Okwuonu G."/>
            <person name="Ongeri F."/>
            <person name="Pham C."/>
            <person name="Simmons D."/>
            <person name="Wilczek-Boney K."/>
            <person name="Hale W."/>
            <person name="Jakkamsetti A."/>
            <person name="Pham P."/>
            <person name="Ruth R."/>
            <person name="San Lucas F."/>
            <person name="Warren J."/>
            <person name="Zhang J."/>
            <person name="Zhao Z."/>
            <person name="Zhou C."/>
            <person name="Zhu D."/>
            <person name="Lee S."/>
            <person name="Bess C."/>
            <person name="Blankenburg K."/>
            <person name="Forbes L."/>
            <person name="Fu Q."/>
            <person name="Gubbala S."/>
            <person name="Hirani K."/>
            <person name="Jayaseelan J.C."/>
            <person name="Lara F."/>
            <person name="Munidasa M."/>
            <person name="Palculict T."/>
            <person name="Patil S."/>
            <person name="Pu L.-L."/>
            <person name="Saada N."/>
            <person name="Tang L."/>
            <person name="Weissenberger G."/>
            <person name="Zhu Y."/>
            <person name="Hemphill L."/>
            <person name="Shang Y."/>
            <person name="Youmans B."/>
            <person name="Ayvaz T."/>
            <person name="Ross M."/>
            <person name="Santibanez J."/>
            <person name="Aqrawi P."/>
            <person name="Gross S."/>
            <person name="Joshi V."/>
            <person name="Fowler G."/>
            <person name="Nazareth L."/>
            <person name="Reid J."/>
            <person name="Worley K."/>
            <person name="Petrosino J."/>
            <person name="Highlander S."/>
            <person name="Gibbs R."/>
        </authorList>
    </citation>
    <scope>NUCLEOTIDE SEQUENCE [LARGE SCALE GENOMIC DNA]</scope>
    <source>
        <strain evidence="2 3">ATCC BAA-614</strain>
    </source>
</reference>
<feature type="non-terminal residue" evidence="2">
    <location>
        <position position="1"/>
    </location>
</feature>
<dbReference type="InterPro" id="IPR025447">
    <property type="entry name" value="DUF4192"/>
</dbReference>
<protein>
    <submittedName>
        <fullName evidence="2">Uncharacterized protein</fullName>
    </submittedName>
</protein>
<gene>
    <name evidence="2" type="ORF">HMPREF0591_1842</name>
</gene>
<evidence type="ECO:0000313" key="2">
    <source>
        <dbReference type="EMBL" id="EFG78250.1"/>
    </source>
</evidence>
<dbReference type="HOGENOM" id="CLU_1589936_0_0_11"/>
<dbReference type="EMBL" id="ADNV01000166">
    <property type="protein sequence ID" value="EFG78250.1"/>
    <property type="molecule type" value="Genomic_DNA"/>
</dbReference>
<feature type="region of interest" description="Disordered" evidence="1">
    <location>
        <begin position="143"/>
        <end position="168"/>
    </location>
</feature>
<dbReference type="Pfam" id="PF13830">
    <property type="entry name" value="DUF4192"/>
    <property type="match status" value="1"/>
</dbReference>
<sequence>TMRTPADIVAAAAALLGFAPTNSIVAYMLRRDSSGGLLIRCAIRFDITVSTAQAANFPATCNLRSADNHGAVLLAVCDDIHNRHALAVLDSLRDALTAAEIPVIHRIMTHDVTAEGQWFDPDTGRRGPTYPYTDSLYSAPSAFSAASESATPAPTSKPNSRPSPQRRR</sequence>
<dbReference type="RefSeq" id="WP_007172633.1">
    <property type="nucleotide sequence ID" value="NZ_GG770627.1"/>
</dbReference>
<accession>D5P6P8</accession>